<evidence type="ECO:0000259" key="1">
    <source>
        <dbReference type="Pfam" id="PF10124"/>
    </source>
</evidence>
<dbReference type="RefSeq" id="WP_264943643.1">
    <property type="nucleotide sequence ID" value="NZ_JAPDRA010000003.1"/>
</dbReference>
<proteinExistence type="predicted"/>
<dbReference type="Pfam" id="PF10124">
    <property type="entry name" value="Mu-like_gpT"/>
    <property type="match status" value="1"/>
</dbReference>
<organism evidence="2 3">
    <name type="scientific">Sphingomonas canadensis</name>
    <dbReference type="NCBI Taxonomy" id="1219257"/>
    <lineage>
        <taxon>Bacteria</taxon>
        <taxon>Pseudomonadati</taxon>
        <taxon>Pseudomonadota</taxon>
        <taxon>Alphaproteobacteria</taxon>
        <taxon>Sphingomonadales</taxon>
        <taxon>Sphingomonadaceae</taxon>
        <taxon>Sphingomonas</taxon>
    </lineage>
</organism>
<sequence>MARGVIIAEALERLRTGLRTDFKAGLKLEPSLYQLIAMELPSDSATETYGWLEDWPEFRKWIGERHITQLKERAYIVENEDYELTVAIRGKDIERDKLGLYSTKVRDGGRKAINLKNRLVFDALKNGATRTCFDGQYFFDTDHEVNGASVSNKTGNGAVQPWYALDLSQELKPIILQVEKEPMFDMVTDPRDSHYFKTGEFLGGADGRMGSGYSFWQMAHRCTNAVTDANWNAVKLTMSQIPDENGEPLEIRPTHVVTGPSNEAAFKELFKQNLTGGASNTLFNDAQLIISKRLP</sequence>
<gene>
    <name evidence="2" type="ORF">ACFQ1E_07985</name>
</gene>
<protein>
    <submittedName>
        <fullName evidence="2">Mu-like prophage major head subunit gpT family protein</fullName>
    </submittedName>
</protein>
<feature type="domain" description="Bacteriophage Mu GpT" evidence="1">
    <location>
        <begin position="11"/>
        <end position="292"/>
    </location>
</feature>
<comment type="caution">
    <text evidence="2">The sequence shown here is derived from an EMBL/GenBank/DDBJ whole genome shotgun (WGS) entry which is preliminary data.</text>
</comment>
<dbReference type="Proteomes" id="UP001596977">
    <property type="component" value="Unassembled WGS sequence"/>
</dbReference>
<evidence type="ECO:0000313" key="2">
    <source>
        <dbReference type="EMBL" id="MFD0946271.1"/>
    </source>
</evidence>
<name>A0ABW3H454_9SPHN</name>
<reference evidence="3" key="1">
    <citation type="journal article" date="2019" name="Int. J. Syst. Evol. Microbiol.">
        <title>The Global Catalogue of Microorganisms (GCM) 10K type strain sequencing project: providing services to taxonomists for standard genome sequencing and annotation.</title>
        <authorList>
            <consortium name="The Broad Institute Genomics Platform"/>
            <consortium name="The Broad Institute Genome Sequencing Center for Infectious Disease"/>
            <person name="Wu L."/>
            <person name="Ma J."/>
        </authorList>
    </citation>
    <scope>NUCLEOTIDE SEQUENCE [LARGE SCALE GENOMIC DNA]</scope>
    <source>
        <strain evidence="3">CCUG 62982</strain>
    </source>
</reference>
<evidence type="ECO:0000313" key="3">
    <source>
        <dbReference type="Proteomes" id="UP001596977"/>
    </source>
</evidence>
<dbReference type="EMBL" id="JBHTJG010000003">
    <property type="protein sequence ID" value="MFD0946271.1"/>
    <property type="molecule type" value="Genomic_DNA"/>
</dbReference>
<keyword evidence="3" id="KW-1185">Reference proteome</keyword>
<accession>A0ABW3H454</accession>
<dbReference type="InterPro" id="IPR018774">
    <property type="entry name" value="Phage_Mu_GpT"/>
</dbReference>